<feature type="region of interest" description="Disordered" evidence="2">
    <location>
        <begin position="744"/>
        <end position="763"/>
    </location>
</feature>
<dbReference type="InterPro" id="IPR033979">
    <property type="entry name" value="MINDY_domain"/>
</dbReference>
<dbReference type="OrthoDB" id="10261212at2759"/>
<evidence type="ECO:0000259" key="3">
    <source>
        <dbReference type="Pfam" id="PF04424"/>
    </source>
</evidence>
<dbReference type="PANTHER" id="PTHR18063">
    <property type="entry name" value="NF-E2 INDUCIBLE PROTEIN"/>
    <property type="match status" value="1"/>
</dbReference>
<dbReference type="EMBL" id="ML119173">
    <property type="protein sequence ID" value="RPB07871.1"/>
    <property type="molecule type" value="Genomic_DNA"/>
</dbReference>
<dbReference type="GO" id="GO:0071108">
    <property type="term" value="P:protein K48-linked deubiquitination"/>
    <property type="evidence" value="ECO:0007669"/>
    <property type="project" value="TreeGrafter"/>
</dbReference>
<feature type="coiled-coil region" evidence="1">
    <location>
        <begin position="331"/>
        <end position="365"/>
    </location>
</feature>
<accession>A0A3N4KHN5</accession>
<dbReference type="GO" id="GO:0004843">
    <property type="term" value="F:cysteine-type deubiquitinase activity"/>
    <property type="evidence" value="ECO:0007669"/>
    <property type="project" value="InterPro"/>
</dbReference>
<evidence type="ECO:0000256" key="1">
    <source>
        <dbReference type="SAM" id="Coils"/>
    </source>
</evidence>
<sequence length="947" mass="102960">MSDNQHTHGVRPPYPEDSNPHLAGVQEPHPPSLSQSQDLGEAQARKMTRGPSAESNSTATVDLPDSLRVGSPPAHHISHAPEPESVAKGGVMLPDSLRVGAGSNEGSQRGSETPRGSFEKADIPEALQPGGGEMKVPAENAEVYTHSAPGGEKQQPEINTHVVPEQKGVETTMHGAFVTGNEDSEDIWGNEKTPIERRQSEDISSPMAANFNSYDRPFNEYSPFYNPTNNFSASSSKAPNHSNQTGVNVASEPQRFPPVAAVRPGEDRDRQFSIASSTSSVGFDPGMDLSSFDASTTRAYPGRRGYPAVGMGGWNEDEEEGEVAKTWEEELDRRARAGAELQRRNEEAQEREKEERLQAEFWEEERRLAGVAEGPQKPPKAPSSVGGDSAIRADAPIPQPDQSRPVPPIPVEAMADLNIRPPPPPPPSANTTTEIYQIKHIAWTDPSVPNAPLRRSPILLQNANGPCPLLALVNALILSTPVGTKTALWETLELREQVSLELLLDAVFQELMDRGGAAGLPDVGDLFAFLLTLHTGMNVNPRFYSEDTPTNTHTMHFENTREMELYGAFRIPLVHGWLPTPSDPVLAAMKRRTVCNYEEAQTLLFHEGEIISRVTSEDGTLADGEDQIIEDAGIIRDWMERSRTQLTAHGLEVVKSGLKTGDVAILFRNDHFMTVIGGRDSHALMGLVTDMGFAGHEEVVWERMVDVQGRNNEFLSGDFRPVGAGDAPPPPPPRQEVRSLLDPDEGWETIPGVTDTHTPGDIVDHDADLALAMQLQEEEDERYRSRQDAEQRQRRHGPSQSMGGQPRGLPPPPPPRHPGGSGQFTHRPVDGTETTPPPPPYERHPNQPQPQLSAYQQQQQIQQQQAWGAGQGRGRRASFGATTAPAGIQASGGMSPAQRRAEAARNLMSEIANNAGSPSGPAQQPGRRSSLGGPGTEAEQKEKCVIC</sequence>
<dbReference type="InParanoid" id="A0A3N4KHN5"/>
<feature type="compositionally biased region" description="Basic and acidic residues" evidence="2">
    <location>
        <begin position="938"/>
        <end position="947"/>
    </location>
</feature>
<feature type="compositionally biased region" description="Basic and acidic residues" evidence="2">
    <location>
        <begin position="781"/>
        <end position="792"/>
    </location>
</feature>
<feature type="domain" description="MINDY deubiquitinase" evidence="3">
    <location>
        <begin position="435"/>
        <end position="719"/>
    </location>
</feature>
<name>A0A3N4KHN5_9PEZI</name>
<dbReference type="GO" id="GO:0071944">
    <property type="term" value="C:cell periphery"/>
    <property type="evidence" value="ECO:0007669"/>
    <property type="project" value="TreeGrafter"/>
</dbReference>
<feature type="compositionally biased region" description="Polar residues" evidence="2">
    <location>
        <begin position="232"/>
        <end position="248"/>
    </location>
</feature>
<organism evidence="4 5">
    <name type="scientific">Morchella conica CCBAS932</name>
    <dbReference type="NCBI Taxonomy" id="1392247"/>
    <lineage>
        <taxon>Eukaryota</taxon>
        <taxon>Fungi</taxon>
        <taxon>Dikarya</taxon>
        <taxon>Ascomycota</taxon>
        <taxon>Pezizomycotina</taxon>
        <taxon>Pezizomycetes</taxon>
        <taxon>Pezizales</taxon>
        <taxon>Morchellaceae</taxon>
        <taxon>Morchella</taxon>
    </lineage>
</organism>
<feature type="region of interest" description="Disordered" evidence="2">
    <location>
        <begin position="777"/>
        <end position="947"/>
    </location>
</feature>
<dbReference type="GO" id="GO:0005829">
    <property type="term" value="C:cytosol"/>
    <property type="evidence" value="ECO:0007669"/>
    <property type="project" value="TreeGrafter"/>
</dbReference>
<feature type="compositionally biased region" description="Polar residues" evidence="2">
    <location>
        <begin position="911"/>
        <end position="922"/>
    </location>
</feature>
<dbReference type="STRING" id="1392247.A0A3N4KHN5"/>
<dbReference type="Proteomes" id="UP000277580">
    <property type="component" value="Unassembled WGS sequence"/>
</dbReference>
<feature type="region of interest" description="Disordered" evidence="2">
    <location>
        <begin position="1"/>
        <end position="159"/>
    </location>
</feature>
<gene>
    <name evidence="4" type="ORF">P167DRAFT_549393</name>
</gene>
<keyword evidence="1" id="KW-0175">Coiled coil</keyword>
<dbReference type="InterPro" id="IPR007518">
    <property type="entry name" value="MINDY"/>
</dbReference>
<feature type="region of interest" description="Disordered" evidence="2">
    <location>
        <begin position="232"/>
        <end position="324"/>
    </location>
</feature>
<protein>
    <recommendedName>
        <fullName evidence="3">MINDY deubiquitinase domain-containing protein</fullName>
    </recommendedName>
</protein>
<dbReference type="AlphaFoldDB" id="A0A3N4KHN5"/>
<keyword evidence="5" id="KW-1185">Reference proteome</keyword>
<feature type="region of interest" description="Disordered" evidence="2">
    <location>
        <begin position="716"/>
        <end position="739"/>
    </location>
</feature>
<evidence type="ECO:0000313" key="5">
    <source>
        <dbReference type="Proteomes" id="UP000277580"/>
    </source>
</evidence>
<proteinExistence type="predicted"/>
<dbReference type="Pfam" id="PF04424">
    <property type="entry name" value="MINDY_DUB"/>
    <property type="match status" value="1"/>
</dbReference>
<evidence type="ECO:0000256" key="2">
    <source>
        <dbReference type="SAM" id="MobiDB-lite"/>
    </source>
</evidence>
<feature type="compositionally biased region" description="Low complexity" evidence="2">
    <location>
        <begin position="849"/>
        <end position="868"/>
    </location>
</feature>
<feature type="compositionally biased region" description="Pro residues" evidence="2">
    <location>
        <begin position="808"/>
        <end position="817"/>
    </location>
</feature>
<reference evidence="4 5" key="1">
    <citation type="journal article" date="2018" name="Nat. Ecol. Evol.">
        <title>Pezizomycetes genomes reveal the molecular basis of ectomycorrhizal truffle lifestyle.</title>
        <authorList>
            <person name="Murat C."/>
            <person name="Payen T."/>
            <person name="Noel B."/>
            <person name="Kuo A."/>
            <person name="Morin E."/>
            <person name="Chen J."/>
            <person name="Kohler A."/>
            <person name="Krizsan K."/>
            <person name="Balestrini R."/>
            <person name="Da Silva C."/>
            <person name="Montanini B."/>
            <person name="Hainaut M."/>
            <person name="Levati E."/>
            <person name="Barry K.W."/>
            <person name="Belfiori B."/>
            <person name="Cichocki N."/>
            <person name="Clum A."/>
            <person name="Dockter R.B."/>
            <person name="Fauchery L."/>
            <person name="Guy J."/>
            <person name="Iotti M."/>
            <person name="Le Tacon F."/>
            <person name="Lindquist E.A."/>
            <person name="Lipzen A."/>
            <person name="Malagnac F."/>
            <person name="Mello A."/>
            <person name="Molinier V."/>
            <person name="Miyauchi S."/>
            <person name="Poulain J."/>
            <person name="Riccioni C."/>
            <person name="Rubini A."/>
            <person name="Sitrit Y."/>
            <person name="Splivallo R."/>
            <person name="Traeger S."/>
            <person name="Wang M."/>
            <person name="Zifcakova L."/>
            <person name="Wipf D."/>
            <person name="Zambonelli A."/>
            <person name="Paolocci F."/>
            <person name="Nowrousian M."/>
            <person name="Ottonello S."/>
            <person name="Baldrian P."/>
            <person name="Spatafora J.W."/>
            <person name="Henrissat B."/>
            <person name="Nagy L.G."/>
            <person name="Aury J.M."/>
            <person name="Wincker P."/>
            <person name="Grigoriev I.V."/>
            <person name="Bonfante P."/>
            <person name="Martin F.M."/>
        </authorList>
    </citation>
    <scope>NUCLEOTIDE SEQUENCE [LARGE SCALE GENOMIC DNA]</scope>
    <source>
        <strain evidence="4 5">CCBAS932</strain>
    </source>
</reference>
<dbReference type="PANTHER" id="PTHR18063:SF6">
    <property type="entry name" value="UBIQUITIN CARBOXYL-TERMINAL HYDROLASE"/>
    <property type="match status" value="1"/>
</dbReference>
<dbReference type="GO" id="GO:1990380">
    <property type="term" value="F:K48-linked deubiquitinase activity"/>
    <property type="evidence" value="ECO:0007669"/>
    <property type="project" value="InterPro"/>
</dbReference>
<dbReference type="GO" id="GO:0016807">
    <property type="term" value="F:cysteine-type carboxypeptidase activity"/>
    <property type="evidence" value="ECO:0007669"/>
    <property type="project" value="TreeGrafter"/>
</dbReference>
<feature type="region of interest" description="Disordered" evidence="2">
    <location>
        <begin position="369"/>
        <end position="406"/>
    </location>
</feature>
<evidence type="ECO:0000313" key="4">
    <source>
        <dbReference type="EMBL" id="RPB07871.1"/>
    </source>
</evidence>